<dbReference type="RefSeq" id="WP_119430852.1">
    <property type="nucleotide sequence ID" value="NZ_QWGE01000001.1"/>
</dbReference>
<dbReference type="InterPro" id="IPR016169">
    <property type="entry name" value="FAD-bd_PCMH_sub2"/>
</dbReference>
<dbReference type="FunFam" id="1.10.45.10:FF:000001">
    <property type="entry name" value="D-lactate dehydrogenase mitochondrial"/>
    <property type="match status" value="1"/>
</dbReference>
<dbReference type="InterPro" id="IPR016167">
    <property type="entry name" value="FAD-bd_PCMH_sub1"/>
</dbReference>
<dbReference type="EMBL" id="QWGE01000001">
    <property type="protein sequence ID" value="RIJ42970.1"/>
    <property type="molecule type" value="Genomic_DNA"/>
</dbReference>
<dbReference type="Gene3D" id="3.30.43.10">
    <property type="entry name" value="Uridine Diphospho-n-acetylenolpyruvylglucosamine Reductase, domain 2"/>
    <property type="match status" value="1"/>
</dbReference>
<dbReference type="InterPro" id="IPR036318">
    <property type="entry name" value="FAD-bd_PCMH-like_sf"/>
</dbReference>
<evidence type="ECO:0000256" key="3">
    <source>
        <dbReference type="ARBA" id="ARBA00022827"/>
    </source>
</evidence>
<dbReference type="GO" id="GO:0071949">
    <property type="term" value="F:FAD binding"/>
    <property type="evidence" value="ECO:0007669"/>
    <property type="project" value="InterPro"/>
</dbReference>
<evidence type="ECO:0000256" key="4">
    <source>
        <dbReference type="ARBA" id="ARBA00023002"/>
    </source>
</evidence>
<proteinExistence type="predicted"/>
<dbReference type="InterPro" id="IPR051914">
    <property type="entry name" value="FAD-linked_OxidoTrans_Type4"/>
</dbReference>
<evidence type="ECO:0000313" key="7">
    <source>
        <dbReference type="Proteomes" id="UP000266005"/>
    </source>
</evidence>
<sequence>MKFNPITPEAVKALAAIVGEQHLVLPAAAEEMLRYTHDETEDLRYEPEVVLKPANAAEISRIMQYCHENLIPVTPRGAGTGLSGGALAIHKGVILSTERLNSIIEIDERNLQATVEPGVITQVFQEAVIERGLFYPPDPSSRGSCFLGGNLSESSGGPRAVKYGVTKDYVLNVEVVLPTGEITWTGANVLKNATGYNLTQLMVGSEGTLGVITKIVFKLIPYPTQNLVMLVPFRSEEEACAAVSRIFVAGIVPSALEFMERDAIEWAVRYLGLDLSLPEDIRAHLLIELDGNDMDLLFKDAERVYEVLENFDVGDILVADTEKQKNDLWQLRRNVAHAVKGNSIYKEEDTVVPRAELPKLLRGVKEIGAKYNFKSVCYGHAGDGNLHVNIIKGDMSDEDWQHKLPEGIKEIFELCVELGGTISGEHGIGLVQRQYIGIALNEIQLRLMRGIKELFDPRGILNPGKIF</sequence>
<dbReference type="Pfam" id="PF01565">
    <property type="entry name" value="FAD_binding_4"/>
    <property type="match status" value="1"/>
</dbReference>
<dbReference type="Gene3D" id="1.10.45.10">
    <property type="entry name" value="Vanillyl-alcohol Oxidase, Chain A, domain 4"/>
    <property type="match status" value="1"/>
</dbReference>
<organism evidence="6 7">
    <name type="scientific">Pontibacter oryzae</name>
    <dbReference type="NCBI Taxonomy" id="2304593"/>
    <lineage>
        <taxon>Bacteria</taxon>
        <taxon>Pseudomonadati</taxon>
        <taxon>Bacteroidota</taxon>
        <taxon>Cytophagia</taxon>
        <taxon>Cytophagales</taxon>
        <taxon>Hymenobacteraceae</taxon>
        <taxon>Pontibacter</taxon>
    </lineage>
</organism>
<dbReference type="Gene3D" id="3.30.70.2740">
    <property type="match status" value="1"/>
</dbReference>
<accession>A0A399SHB5</accession>
<dbReference type="InterPro" id="IPR004113">
    <property type="entry name" value="FAD-bd_oxidored_4_C"/>
</dbReference>
<dbReference type="Gene3D" id="3.30.465.10">
    <property type="match status" value="1"/>
</dbReference>
<dbReference type="PROSITE" id="PS51387">
    <property type="entry name" value="FAD_PCMH"/>
    <property type="match status" value="1"/>
</dbReference>
<dbReference type="PANTHER" id="PTHR42934:SF2">
    <property type="entry name" value="GLYCOLATE OXIDASE SUBUNIT GLCD"/>
    <property type="match status" value="1"/>
</dbReference>
<protein>
    <submittedName>
        <fullName evidence="6">FAD-binding protein</fullName>
    </submittedName>
</protein>
<evidence type="ECO:0000256" key="2">
    <source>
        <dbReference type="ARBA" id="ARBA00022630"/>
    </source>
</evidence>
<dbReference type="InterPro" id="IPR006094">
    <property type="entry name" value="Oxid_FAD_bind_N"/>
</dbReference>
<comment type="caution">
    <text evidence="6">The sequence shown here is derived from an EMBL/GenBank/DDBJ whole genome shotgun (WGS) entry which is preliminary data.</text>
</comment>
<dbReference type="SUPFAM" id="SSF55103">
    <property type="entry name" value="FAD-linked oxidases, C-terminal domain"/>
    <property type="match status" value="1"/>
</dbReference>
<dbReference type="AlphaFoldDB" id="A0A399SHB5"/>
<keyword evidence="2" id="KW-0285">Flavoprotein</keyword>
<feature type="domain" description="FAD-binding PCMH-type" evidence="5">
    <location>
        <begin position="43"/>
        <end position="222"/>
    </location>
</feature>
<dbReference type="InterPro" id="IPR016166">
    <property type="entry name" value="FAD-bd_PCMH"/>
</dbReference>
<dbReference type="SUPFAM" id="SSF56176">
    <property type="entry name" value="FAD-binding/transporter-associated domain-like"/>
    <property type="match status" value="1"/>
</dbReference>
<evidence type="ECO:0000256" key="1">
    <source>
        <dbReference type="ARBA" id="ARBA00001974"/>
    </source>
</evidence>
<keyword evidence="7" id="KW-1185">Reference proteome</keyword>
<evidence type="ECO:0000259" key="5">
    <source>
        <dbReference type="PROSITE" id="PS51387"/>
    </source>
</evidence>
<dbReference type="Gene3D" id="3.30.70.2190">
    <property type="match status" value="1"/>
</dbReference>
<dbReference type="PANTHER" id="PTHR42934">
    <property type="entry name" value="GLYCOLATE OXIDASE SUBUNIT GLCD"/>
    <property type="match status" value="1"/>
</dbReference>
<dbReference type="InterPro" id="IPR016171">
    <property type="entry name" value="Vanillyl_alc_oxidase_C-sub2"/>
</dbReference>
<dbReference type="GO" id="GO:0016491">
    <property type="term" value="F:oxidoreductase activity"/>
    <property type="evidence" value="ECO:0007669"/>
    <property type="project" value="UniProtKB-KW"/>
</dbReference>
<gene>
    <name evidence="6" type="ORF">D1627_03795</name>
</gene>
<name>A0A399SHB5_9BACT</name>
<keyword evidence="4" id="KW-0560">Oxidoreductase</keyword>
<dbReference type="InterPro" id="IPR016164">
    <property type="entry name" value="FAD-linked_Oxase-like_C"/>
</dbReference>
<keyword evidence="3" id="KW-0274">FAD</keyword>
<dbReference type="Proteomes" id="UP000266005">
    <property type="component" value="Unassembled WGS sequence"/>
</dbReference>
<reference evidence="7" key="1">
    <citation type="submission" date="2018-08" db="EMBL/GenBank/DDBJ databases">
        <title>Mucilaginibacter sp. MYSH2.</title>
        <authorList>
            <person name="Seo T."/>
        </authorList>
    </citation>
    <scope>NUCLEOTIDE SEQUENCE [LARGE SCALE GENOMIC DNA]</scope>
    <source>
        <strain evidence="7">KIRAN</strain>
    </source>
</reference>
<dbReference type="Pfam" id="PF02913">
    <property type="entry name" value="FAD-oxidase_C"/>
    <property type="match status" value="1"/>
</dbReference>
<comment type="cofactor">
    <cofactor evidence="1">
        <name>FAD</name>
        <dbReference type="ChEBI" id="CHEBI:57692"/>
    </cofactor>
</comment>
<dbReference type="OrthoDB" id="9767256at2"/>
<evidence type="ECO:0000313" key="6">
    <source>
        <dbReference type="EMBL" id="RIJ42970.1"/>
    </source>
</evidence>